<dbReference type="InterPro" id="IPR007863">
    <property type="entry name" value="Peptidase_M16_C"/>
</dbReference>
<dbReference type="Gene3D" id="3.30.830.10">
    <property type="entry name" value="Metalloenzyme, LuxS/M16 peptidase-like"/>
    <property type="match status" value="2"/>
</dbReference>
<accession>A0A809SA13</accession>
<dbReference type="GO" id="GO:0046872">
    <property type="term" value="F:metal ion binding"/>
    <property type="evidence" value="ECO:0007669"/>
    <property type="project" value="InterPro"/>
</dbReference>
<evidence type="ECO:0000313" key="2">
    <source>
        <dbReference type="EMBL" id="BBO23991.1"/>
    </source>
</evidence>
<protein>
    <recommendedName>
        <fullName evidence="1">Peptidase M16 C-terminal domain-containing protein</fullName>
    </recommendedName>
</protein>
<proteinExistence type="predicted"/>
<reference evidence="2" key="1">
    <citation type="journal article" name="DNA Res.">
        <title>The physiological potential of anammox bacteria as revealed by their core genome structure.</title>
        <authorList>
            <person name="Okubo T."/>
            <person name="Toyoda A."/>
            <person name="Fukuhara K."/>
            <person name="Uchiyama I."/>
            <person name="Harigaya Y."/>
            <person name="Kuroiwa M."/>
            <person name="Suzuki T."/>
            <person name="Murakami Y."/>
            <person name="Suwa Y."/>
            <person name="Takami H."/>
        </authorList>
    </citation>
    <scope>NUCLEOTIDE SEQUENCE</scope>
    <source>
        <strain evidence="2">317325-2</strain>
    </source>
</reference>
<dbReference type="InterPro" id="IPR011249">
    <property type="entry name" value="Metalloenz_LuxS/M16"/>
</dbReference>
<dbReference type="Proteomes" id="UP000662873">
    <property type="component" value="Chromosome"/>
</dbReference>
<dbReference type="SUPFAM" id="SSF63411">
    <property type="entry name" value="LuxS/MPP-like metallohydrolase"/>
    <property type="match status" value="2"/>
</dbReference>
<dbReference type="Pfam" id="PF05193">
    <property type="entry name" value="Peptidase_M16_C"/>
    <property type="match status" value="1"/>
</dbReference>
<dbReference type="AlphaFoldDB" id="A0A809SA13"/>
<feature type="domain" description="Peptidase M16 C-terminal" evidence="1">
    <location>
        <begin position="146"/>
        <end position="314"/>
    </location>
</feature>
<sequence length="394" mass="42822">MNWAVPLLLLSSTPPLIEVPLDDAKTVSVQICIKLPSLSEFRKAAIPALAQSMIVQTQTYPAPTLRAYASQTGEPLFAAVGPDCLRIGMSFPASQLPTALSMAASILMEPRFTEESLQQAISKTRRVVVDPWDAILRPEPPAPSRMSLEIVTDLYREFVRPGAVAVAVAGKFEPGAAKAAWEQKAFPWYSGRIQRVLEFPVIRASESRFPEAQGGELALPPVRLESPDAAALGAIAYLLGGGKSASLHRTLRQALSISYRQEALLWPESDSLRIRILWAGARGVSAQEASAEARKALIAAAEGWTEADLGRARASARAALSLGIGPNLFRAWIPGPQRGTSSEEAFLRAYWLLNSGNAEFERLLVERMDRIELLRAKELAKQWLESAIAVAHSP</sequence>
<evidence type="ECO:0000259" key="1">
    <source>
        <dbReference type="Pfam" id="PF05193"/>
    </source>
</evidence>
<dbReference type="EMBL" id="AP021858">
    <property type="protein sequence ID" value="BBO23991.1"/>
    <property type="molecule type" value="Genomic_DNA"/>
</dbReference>
<name>A0A809SA13_9BACT</name>
<dbReference type="KEGG" id="npy:NPRO_15860"/>
<evidence type="ECO:0000313" key="3">
    <source>
        <dbReference type="Proteomes" id="UP000662873"/>
    </source>
</evidence>
<organism evidence="2 3">
    <name type="scientific">Candidatus Nitrosymbiomonas proteolyticus</name>
    <dbReference type="NCBI Taxonomy" id="2608984"/>
    <lineage>
        <taxon>Bacteria</taxon>
        <taxon>Bacillati</taxon>
        <taxon>Armatimonadota</taxon>
        <taxon>Armatimonadota incertae sedis</taxon>
        <taxon>Candidatus Nitrosymbiomonas</taxon>
    </lineage>
</organism>
<gene>
    <name evidence="2" type="ORF">NPRO_15860</name>
</gene>